<feature type="coiled-coil region" evidence="1">
    <location>
        <begin position="374"/>
        <end position="413"/>
    </location>
</feature>
<sequence>MACSRKQGKVLCFCVALHEEGRSGRKEEEEAAEGTRIVDCPQETNEGEEESEKGVKRRELFLCLPPSSPSAASLAAYSPRSLISRFLLSLHRASPARSGGDGSGCRVRFPRSSYNHRRTKEKRMTKEEAKVEEPAVAASMEGKVIASGESNLAIDAGKQSDAVSLNLGMGVGLVFLLSRSATEIDKMEQLRAQMEILLKDIKDEMHNKDVSSHLAESNNVASSASNSYMEPEAETRSKCASSTRNTACLSMHQMEAEMEVELKRLQCAVGRKLSSLPPHRMLAAEKADAPEAFHGSFREAYGSGGGGGIQCGVSAGELTRRLNQLVQARQEEGVAELESSFNCTGDSHVGGEDEGEVTQVHEEEDGGYYRGVSARELERRLHELLETRQQERITELESALECAERKLREKESEVCWWKDTARLVSQHKSEAVHR</sequence>
<dbReference type="GO" id="GO:0008356">
    <property type="term" value="P:asymmetric cell division"/>
    <property type="evidence" value="ECO:0007669"/>
    <property type="project" value="InterPro"/>
</dbReference>
<evidence type="ECO:0000256" key="2">
    <source>
        <dbReference type="SAM" id="MobiDB-lite"/>
    </source>
</evidence>
<evidence type="ECO:0000256" key="1">
    <source>
        <dbReference type="SAM" id="Coils"/>
    </source>
</evidence>
<gene>
    <name evidence="3" type="ORF">OPV22_011478</name>
</gene>
<keyword evidence="1" id="KW-0175">Coiled coil</keyword>
<dbReference type="InterPro" id="IPR040348">
    <property type="entry name" value="POLAR-like"/>
</dbReference>
<feature type="region of interest" description="Disordered" evidence="2">
    <location>
        <begin position="22"/>
        <end position="53"/>
    </location>
</feature>
<feature type="compositionally biased region" description="Low complexity" evidence="2">
    <location>
        <begin position="215"/>
        <end position="227"/>
    </location>
</feature>
<protein>
    <recommendedName>
        <fullName evidence="5">Protein POLAR LOCALIZATION DURING ASYMMETRIC DIVISION AND REDISTRIBUTION</fullName>
    </recommendedName>
</protein>
<dbReference type="EMBL" id="JAQQAF010000003">
    <property type="protein sequence ID" value="KAJ8500926.1"/>
    <property type="molecule type" value="Genomic_DNA"/>
</dbReference>
<comment type="caution">
    <text evidence="3">The sequence shown here is derived from an EMBL/GenBank/DDBJ whole genome shotgun (WGS) entry which is preliminary data.</text>
</comment>
<proteinExistence type="predicted"/>
<evidence type="ECO:0008006" key="5">
    <source>
        <dbReference type="Google" id="ProtNLM"/>
    </source>
</evidence>
<dbReference type="Proteomes" id="UP001222027">
    <property type="component" value="Unassembled WGS sequence"/>
</dbReference>
<evidence type="ECO:0000313" key="3">
    <source>
        <dbReference type="EMBL" id="KAJ8500926.1"/>
    </source>
</evidence>
<dbReference type="PANTHER" id="PTHR33476">
    <property type="entry name" value="EMB|CAB62613.1"/>
    <property type="match status" value="1"/>
</dbReference>
<accession>A0AAV8RDJ4</accession>
<reference evidence="3 4" key="1">
    <citation type="submission" date="2022-12" db="EMBL/GenBank/DDBJ databases">
        <title>Chromosome-scale assembly of the Ensete ventricosum genome.</title>
        <authorList>
            <person name="Dussert Y."/>
            <person name="Stocks J."/>
            <person name="Wendawek A."/>
            <person name="Woldeyes F."/>
            <person name="Nichols R.A."/>
            <person name="Borrell J.S."/>
        </authorList>
    </citation>
    <scope>NUCLEOTIDE SEQUENCE [LARGE SCALE GENOMIC DNA]</scope>
    <source>
        <strain evidence="4">cv. Maze</strain>
        <tissue evidence="3">Seeds</tissue>
    </source>
</reference>
<organism evidence="3 4">
    <name type="scientific">Ensete ventricosum</name>
    <name type="common">Abyssinian banana</name>
    <name type="synonym">Musa ensete</name>
    <dbReference type="NCBI Taxonomy" id="4639"/>
    <lineage>
        <taxon>Eukaryota</taxon>
        <taxon>Viridiplantae</taxon>
        <taxon>Streptophyta</taxon>
        <taxon>Embryophyta</taxon>
        <taxon>Tracheophyta</taxon>
        <taxon>Spermatophyta</taxon>
        <taxon>Magnoliopsida</taxon>
        <taxon>Liliopsida</taxon>
        <taxon>Zingiberales</taxon>
        <taxon>Musaceae</taxon>
        <taxon>Ensete</taxon>
    </lineage>
</organism>
<dbReference type="PANTHER" id="PTHR33476:SF22">
    <property type="entry name" value="PROTEIN POLAR LOCALIZATION DURING ASYMMETRIC DIVISION AND REDISTRIBUTION"/>
    <property type="match status" value="1"/>
</dbReference>
<keyword evidence="4" id="KW-1185">Reference proteome</keyword>
<name>A0AAV8RDJ4_ENSVE</name>
<evidence type="ECO:0000313" key="4">
    <source>
        <dbReference type="Proteomes" id="UP001222027"/>
    </source>
</evidence>
<feature type="region of interest" description="Disordered" evidence="2">
    <location>
        <begin position="209"/>
        <end position="242"/>
    </location>
</feature>
<dbReference type="AlphaFoldDB" id="A0AAV8RDJ4"/>